<dbReference type="GO" id="GO:0003735">
    <property type="term" value="F:structural constituent of ribosome"/>
    <property type="evidence" value="ECO:0007669"/>
    <property type="project" value="TreeGrafter"/>
</dbReference>
<dbReference type="GeneID" id="116293539"/>
<dbReference type="RefSeq" id="XP_031556842.1">
    <property type="nucleotide sequence ID" value="XM_031700982.1"/>
</dbReference>
<evidence type="ECO:0000313" key="2">
    <source>
        <dbReference type="RefSeq" id="XP_031556842.1"/>
    </source>
</evidence>
<dbReference type="InParanoid" id="A0A6P8HW69"/>
<dbReference type="GO" id="GO:0005763">
    <property type="term" value="C:mitochondrial small ribosomal subunit"/>
    <property type="evidence" value="ECO:0007669"/>
    <property type="project" value="TreeGrafter"/>
</dbReference>
<reference evidence="2" key="1">
    <citation type="submission" date="2025-08" db="UniProtKB">
        <authorList>
            <consortium name="RefSeq"/>
        </authorList>
    </citation>
    <scope>IDENTIFICATION</scope>
    <source>
        <tissue evidence="2">Tentacle</tissue>
    </source>
</reference>
<protein>
    <submittedName>
        <fullName evidence="2">28S ribosomal protein S22, mitochondrial-like</fullName>
    </submittedName>
</protein>
<dbReference type="PANTHER" id="PTHR13071:SF4">
    <property type="entry name" value="SMALL RIBOSOMAL SUBUNIT PROTEIN MS22"/>
    <property type="match status" value="1"/>
</dbReference>
<sequence length="329" mass="38016">MAAALTSRFYRFFSINSLPIRAISTSKAHFTGGKILSFDDERVRAILKRLTGCEVEKVLSRRPQDVSVPTYKIMTNEELLEAEKETKARAEELLDMPPVMEERQEIDEVIDIDERLSGYDTANYVFTDISTSVDDRTRRIVVREPSGRLRAATWAERDASNFIYFPKEGRKWETPEMLTESGIQVPLSQNRHEDILDLVCVQFEPDTADYIRVHDTIYDNINKENKFELLWSTRHFGGLVYYLMKHKNLGNLLDYFTENEYFDEAVDLINFHHLVYPDHVTATQAKSSKLSGIQMLRAYLKREGPLSSLQTVEEQFFKDNNSSKSGLSS</sequence>
<accession>A0A6P8HW69</accession>
<dbReference type="Pfam" id="PF10245">
    <property type="entry name" value="MRP-S22"/>
    <property type="match status" value="1"/>
</dbReference>
<evidence type="ECO:0000313" key="1">
    <source>
        <dbReference type="Proteomes" id="UP000515163"/>
    </source>
</evidence>
<dbReference type="InterPro" id="IPR019374">
    <property type="entry name" value="Ribosomal_mS22"/>
</dbReference>
<dbReference type="FunCoup" id="A0A6P8HW69">
    <property type="interactions" value="1347"/>
</dbReference>
<dbReference type="KEGG" id="aten:116293539"/>
<keyword evidence="1" id="KW-1185">Reference proteome</keyword>
<dbReference type="OrthoDB" id="10052321at2759"/>
<dbReference type="AlphaFoldDB" id="A0A6P8HW69"/>
<gene>
    <name evidence="2" type="primary">LOC116293539</name>
</gene>
<proteinExistence type="predicted"/>
<dbReference type="PANTHER" id="PTHR13071">
    <property type="entry name" value="MITOCHONDRIAL 28S RIBOSOMAL PROTEIN S22"/>
    <property type="match status" value="1"/>
</dbReference>
<organism evidence="1 2">
    <name type="scientific">Actinia tenebrosa</name>
    <name type="common">Australian red waratah sea anemone</name>
    <dbReference type="NCBI Taxonomy" id="6105"/>
    <lineage>
        <taxon>Eukaryota</taxon>
        <taxon>Metazoa</taxon>
        <taxon>Cnidaria</taxon>
        <taxon>Anthozoa</taxon>
        <taxon>Hexacorallia</taxon>
        <taxon>Actiniaria</taxon>
        <taxon>Actiniidae</taxon>
        <taxon>Actinia</taxon>
    </lineage>
</organism>
<dbReference type="Proteomes" id="UP000515163">
    <property type="component" value="Unplaced"/>
</dbReference>
<name>A0A6P8HW69_ACTTE</name>